<dbReference type="Ensembl" id="ENSCWAT00000020529.1">
    <property type="protein sequence ID" value="ENSCWAP00000018920.1"/>
    <property type="gene ID" value="ENSCWAG00000014529.1"/>
</dbReference>
<proteinExistence type="predicted"/>
<dbReference type="PANTHER" id="PTHR21590:SF4">
    <property type="entry name" value="UPF0606 PROTEIN KIAA1549"/>
    <property type="match status" value="1"/>
</dbReference>
<evidence type="ECO:0000313" key="3">
    <source>
        <dbReference type="Proteomes" id="UP000694540"/>
    </source>
</evidence>
<dbReference type="Pfam" id="PF12877">
    <property type="entry name" value="KIAA1549"/>
    <property type="match status" value="1"/>
</dbReference>
<reference evidence="2" key="1">
    <citation type="submission" date="2025-08" db="UniProtKB">
        <authorList>
            <consortium name="Ensembl"/>
        </authorList>
    </citation>
    <scope>IDENTIFICATION</scope>
</reference>
<dbReference type="Proteomes" id="UP000694540">
    <property type="component" value="Unplaced"/>
</dbReference>
<accession>A0A8C3WX78</accession>
<feature type="region of interest" description="Disordered" evidence="1">
    <location>
        <begin position="1"/>
        <end position="82"/>
    </location>
</feature>
<organism evidence="2 3">
    <name type="scientific">Catagonus wagneri</name>
    <name type="common">Chacoan peccary</name>
    <dbReference type="NCBI Taxonomy" id="51154"/>
    <lineage>
        <taxon>Eukaryota</taxon>
        <taxon>Metazoa</taxon>
        <taxon>Chordata</taxon>
        <taxon>Craniata</taxon>
        <taxon>Vertebrata</taxon>
        <taxon>Euteleostomi</taxon>
        <taxon>Mammalia</taxon>
        <taxon>Eutheria</taxon>
        <taxon>Laurasiatheria</taxon>
        <taxon>Artiodactyla</taxon>
        <taxon>Suina</taxon>
        <taxon>Tayassuidae</taxon>
        <taxon>Catagonus</taxon>
    </lineage>
</organism>
<protein>
    <submittedName>
        <fullName evidence="2">Uncharacterized protein</fullName>
    </submittedName>
</protein>
<dbReference type="AlphaFoldDB" id="A0A8C3WX78"/>
<dbReference type="GeneTree" id="ENSGT00530000063472"/>
<evidence type="ECO:0000256" key="1">
    <source>
        <dbReference type="SAM" id="MobiDB-lite"/>
    </source>
</evidence>
<feature type="compositionally biased region" description="Basic residues" evidence="1">
    <location>
        <begin position="1"/>
        <end position="12"/>
    </location>
</feature>
<keyword evidence="3" id="KW-1185">Reference proteome</keyword>
<sequence>IKRSPKPRRKHQVNGCPGDAERDRLITTDSDGTYKRPPGVHNSAYIGCPSDPDLPAEVQTPSSAELGRYPGLPFPASQYIPPQPSIEEARQTMHSLLDDAFALVAPSSQAPNAAAAGPGVPAGLSQMRLGSGVAVAVVQAGSCSSDSTPSQGTSICCGYNPKNTKKKKKKDIFSLLSL</sequence>
<evidence type="ECO:0000313" key="2">
    <source>
        <dbReference type="Ensembl" id="ENSCWAP00000018920.1"/>
    </source>
</evidence>
<dbReference type="InterPro" id="IPR024606">
    <property type="entry name" value="KIAA1549"/>
</dbReference>
<name>A0A8C3WX78_9CETA</name>
<dbReference type="PANTHER" id="PTHR21590">
    <property type="entry name" value="SEA DOMAIN-CONTAINING PROTEIN"/>
    <property type="match status" value="1"/>
</dbReference>
<reference evidence="2" key="2">
    <citation type="submission" date="2025-09" db="UniProtKB">
        <authorList>
            <consortium name="Ensembl"/>
        </authorList>
    </citation>
    <scope>IDENTIFICATION</scope>
</reference>